<feature type="domain" description="HTH luxR-type" evidence="1">
    <location>
        <begin position="136"/>
        <end position="201"/>
    </location>
</feature>
<accession>A0A328BFW2</accession>
<dbReference type="Proteomes" id="UP000249524">
    <property type="component" value="Unassembled WGS sequence"/>
</dbReference>
<evidence type="ECO:0000313" key="3">
    <source>
        <dbReference type="Proteomes" id="UP000249524"/>
    </source>
</evidence>
<dbReference type="PANTHER" id="PTHR45566">
    <property type="entry name" value="HTH-TYPE TRANSCRIPTIONAL REGULATOR YHJB-RELATED"/>
    <property type="match status" value="1"/>
</dbReference>
<dbReference type="Gene3D" id="3.40.50.2300">
    <property type="match status" value="1"/>
</dbReference>
<proteinExistence type="predicted"/>
<organism evidence="2 3">
    <name type="scientific">Phenylobacterium kunshanense</name>
    <dbReference type="NCBI Taxonomy" id="1445034"/>
    <lineage>
        <taxon>Bacteria</taxon>
        <taxon>Pseudomonadati</taxon>
        <taxon>Pseudomonadota</taxon>
        <taxon>Alphaproteobacteria</taxon>
        <taxon>Caulobacterales</taxon>
        <taxon>Caulobacteraceae</taxon>
        <taxon>Phenylobacterium</taxon>
    </lineage>
</organism>
<dbReference type="SUPFAM" id="SSF46894">
    <property type="entry name" value="C-terminal effector domain of the bipartite response regulators"/>
    <property type="match status" value="1"/>
</dbReference>
<dbReference type="InterPro" id="IPR051015">
    <property type="entry name" value="EvgA-like"/>
</dbReference>
<comment type="caution">
    <text evidence="2">The sequence shown here is derived from an EMBL/GenBank/DDBJ whole genome shotgun (WGS) entry which is preliminary data.</text>
</comment>
<gene>
    <name evidence="2" type="ORF">DJ019_08990</name>
</gene>
<dbReference type="GO" id="GO:0003677">
    <property type="term" value="F:DNA binding"/>
    <property type="evidence" value="ECO:0007669"/>
    <property type="project" value="InterPro"/>
</dbReference>
<dbReference type="AlphaFoldDB" id="A0A328BFW2"/>
<dbReference type="InterPro" id="IPR016032">
    <property type="entry name" value="Sig_transdc_resp-reg_C-effctor"/>
</dbReference>
<evidence type="ECO:0000259" key="1">
    <source>
        <dbReference type="PROSITE" id="PS50043"/>
    </source>
</evidence>
<dbReference type="InterPro" id="IPR000792">
    <property type="entry name" value="Tscrpt_reg_LuxR_C"/>
</dbReference>
<evidence type="ECO:0000313" key="2">
    <source>
        <dbReference type="EMBL" id="RAK66372.1"/>
    </source>
</evidence>
<dbReference type="SMART" id="SM00421">
    <property type="entry name" value="HTH_LUXR"/>
    <property type="match status" value="1"/>
</dbReference>
<keyword evidence="3" id="KW-1185">Reference proteome</keyword>
<name>A0A328BFW2_9CAUL</name>
<dbReference type="Pfam" id="PF00196">
    <property type="entry name" value="GerE"/>
    <property type="match status" value="1"/>
</dbReference>
<reference evidence="2 3" key="1">
    <citation type="submission" date="2018-05" db="EMBL/GenBank/DDBJ databases">
        <authorList>
            <person name="Lanie J.A."/>
            <person name="Ng W.-L."/>
            <person name="Kazmierczak K.M."/>
            <person name="Andrzejewski T.M."/>
            <person name="Davidsen T.M."/>
            <person name="Wayne K.J."/>
            <person name="Tettelin H."/>
            <person name="Glass J.I."/>
            <person name="Rusch D."/>
            <person name="Podicherti R."/>
            <person name="Tsui H.-C.T."/>
            <person name="Winkler M.E."/>
        </authorList>
    </citation>
    <scope>NUCLEOTIDE SEQUENCE [LARGE SCALE GENOMIC DNA]</scope>
    <source>
        <strain evidence="2 3">BUT-10</strain>
    </source>
</reference>
<protein>
    <recommendedName>
        <fullName evidence="1">HTH luxR-type domain-containing protein</fullName>
    </recommendedName>
</protein>
<dbReference type="PRINTS" id="PR00038">
    <property type="entry name" value="HTHLUXR"/>
</dbReference>
<dbReference type="CDD" id="cd06170">
    <property type="entry name" value="LuxR_C_like"/>
    <property type="match status" value="1"/>
</dbReference>
<dbReference type="GO" id="GO:0006355">
    <property type="term" value="P:regulation of DNA-templated transcription"/>
    <property type="evidence" value="ECO:0007669"/>
    <property type="project" value="InterPro"/>
</dbReference>
<dbReference type="PANTHER" id="PTHR45566:SF1">
    <property type="entry name" value="HTH-TYPE TRANSCRIPTIONAL REGULATOR YHJB-RELATED"/>
    <property type="match status" value="1"/>
</dbReference>
<dbReference type="PROSITE" id="PS50043">
    <property type="entry name" value="HTH_LUXR_2"/>
    <property type="match status" value="1"/>
</dbReference>
<dbReference type="EMBL" id="QFYS01000003">
    <property type="protein sequence ID" value="RAK66372.1"/>
    <property type="molecule type" value="Genomic_DNA"/>
</dbReference>
<sequence>MVVSRVPVMAAHLKALLADLMGSAEIISARTAEEAYAALERSCVDVIAVGVDGLRLRDWPFLRLELGGDVPTRRIYFGLECDAVKLRALKAAGADGFVPWTMDLHEMRNIVAEIIAGRRWFAPHCGDCAARDGKGAAVTAPRLTPRQREVHRLLARGASNKDIAAALGTSPATVKVHVNAILKTLGAKNRTEAAIYAPAADHPCPSCDVLEGC</sequence>